<dbReference type="InterPro" id="IPR054471">
    <property type="entry name" value="GPIID_WHD"/>
</dbReference>
<dbReference type="Gene3D" id="3.40.50.300">
    <property type="entry name" value="P-loop containing nucleotide triphosphate hydrolases"/>
    <property type="match status" value="1"/>
</dbReference>
<keyword evidence="5" id="KW-1185">Reference proteome</keyword>
<proteinExistence type="predicted"/>
<name>A0AA35M3E1_9HYPO</name>
<dbReference type="PANTHER" id="PTHR10039">
    <property type="entry name" value="AMELOGENIN"/>
    <property type="match status" value="1"/>
</dbReference>
<dbReference type="SUPFAM" id="SSF48403">
    <property type="entry name" value="Ankyrin repeat"/>
    <property type="match status" value="1"/>
</dbReference>
<dbReference type="Pfam" id="PF13637">
    <property type="entry name" value="Ank_4"/>
    <property type="match status" value="1"/>
</dbReference>
<gene>
    <name evidence="4" type="ORF">CCHLO57077_00001245</name>
</gene>
<keyword evidence="2" id="KW-0040">ANK repeat</keyword>
<evidence type="ECO:0000256" key="2">
    <source>
        <dbReference type="PROSITE-ProRule" id="PRU00023"/>
    </source>
</evidence>
<dbReference type="EMBL" id="CABFNP030001012">
    <property type="protein sequence ID" value="CAI6089637.1"/>
    <property type="molecule type" value="Genomic_DNA"/>
</dbReference>
<evidence type="ECO:0000259" key="3">
    <source>
        <dbReference type="PROSITE" id="PS50837"/>
    </source>
</evidence>
<accession>A0AA35M3E1</accession>
<dbReference type="Gene3D" id="1.25.40.20">
    <property type="entry name" value="Ankyrin repeat-containing domain"/>
    <property type="match status" value="1"/>
</dbReference>
<dbReference type="SMART" id="SM00248">
    <property type="entry name" value="ANK"/>
    <property type="match status" value="4"/>
</dbReference>
<dbReference type="Pfam" id="PF22939">
    <property type="entry name" value="WHD_GPIID"/>
    <property type="match status" value="1"/>
</dbReference>
<evidence type="ECO:0000256" key="1">
    <source>
        <dbReference type="ARBA" id="ARBA00022737"/>
    </source>
</evidence>
<dbReference type="SUPFAM" id="SSF52540">
    <property type="entry name" value="P-loop containing nucleoside triphosphate hydrolases"/>
    <property type="match status" value="1"/>
</dbReference>
<dbReference type="PROSITE" id="PS50297">
    <property type="entry name" value="ANK_REP_REGION"/>
    <property type="match status" value="1"/>
</dbReference>
<feature type="repeat" description="ANK" evidence="2">
    <location>
        <begin position="601"/>
        <end position="633"/>
    </location>
</feature>
<feature type="repeat" description="ANK" evidence="2">
    <location>
        <begin position="568"/>
        <end position="600"/>
    </location>
</feature>
<dbReference type="InterPro" id="IPR027417">
    <property type="entry name" value="P-loop_NTPase"/>
</dbReference>
<dbReference type="PROSITE" id="PS50837">
    <property type="entry name" value="NACHT"/>
    <property type="match status" value="1"/>
</dbReference>
<dbReference type="InterPro" id="IPR036770">
    <property type="entry name" value="Ankyrin_rpt-contain_sf"/>
</dbReference>
<reference evidence="4" key="1">
    <citation type="submission" date="2023-01" db="EMBL/GenBank/DDBJ databases">
        <authorList>
            <person name="Piombo E."/>
        </authorList>
    </citation>
    <scope>NUCLEOTIDE SEQUENCE</scope>
</reference>
<protein>
    <recommendedName>
        <fullName evidence="3">NACHT domain-containing protein</fullName>
    </recommendedName>
</protein>
<evidence type="ECO:0000313" key="5">
    <source>
        <dbReference type="Proteomes" id="UP001160390"/>
    </source>
</evidence>
<dbReference type="PANTHER" id="PTHR10039:SF14">
    <property type="entry name" value="NACHT DOMAIN-CONTAINING PROTEIN"/>
    <property type="match status" value="1"/>
</dbReference>
<dbReference type="InterPro" id="IPR002110">
    <property type="entry name" value="Ankyrin_rpt"/>
</dbReference>
<organism evidence="4 5">
    <name type="scientific">Clonostachys chloroleuca</name>
    <dbReference type="NCBI Taxonomy" id="1926264"/>
    <lineage>
        <taxon>Eukaryota</taxon>
        <taxon>Fungi</taxon>
        <taxon>Dikarya</taxon>
        <taxon>Ascomycota</taxon>
        <taxon>Pezizomycotina</taxon>
        <taxon>Sordariomycetes</taxon>
        <taxon>Hypocreomycetidae</taxon>
        <taxon>Hypocreales</taxon>
        <taxon>Bionectriaceae</taxon>
        <taxon>Clonostachys</taxon>
    </lineage>
</organism>
<dbReference type="InterPro" id="IPR007111">
    <property type="entry name" value="NACHT_NTPase"/>
</dbReference>
<sequence length="1244" mass="140373">MQETYRWQGYAAAAAAAYAKEILSLIPTAPKPDPLASVTNSFVATVLNALLLTRPEVDRSTLITIKGRRVDGACEWLVLHPSYQDWMQKVDPPLLWISGGPGKGKTMLAIYITEVLQPILDSDDGVLLYYFCSNRDKNRNTALTLMRGVLHQWISLHPYLVKHIQSYFDGAETTKYTTSSFICLWRVFLVLLRHSRSKKVVLLLDGLDECQEDSAKQLIDVLAEYLTKTEQISRAPLKVILLSRPQSGPLESGLRPFRRIKLDDSDLEVGKDVEKYISAKVAELASEQILSPDRLQEVRQALMANADGTFLWVGFVANELKGRSWLKAKEILRRVPKGLGGIYCRLLEQVEDKDRLVPILQWVVLAARPLTLDELAIAAEIRPSDKLTAPEILKDLLGSCGLMVKIDGDIVNLVHESAKEFFQSEQVNTDSISAFYMNYTAHRTLLRTCLRLIEGNYKSLGSISDAAHHNSLLNYAGIYWPEHFRHAFDPVETQFEISHHFFQVKSAVREDWWSFYWRWEQAGRAPPSFTLLHLAAYFGNYAWAKDLLEERVSNTIFSRRLTSRTDSYGRTPLFWAASRGHRDLVELLLDHGANINSRDRSNMTALHISIIGEHSDVVSLLLERSARIEDKASYDETPLMRAILVNSKDIILLLLEHGARLDRLPVAPRVASLSDSADSLDDQAEQLLGLQEQLFVARYENQSKQVDTAIKIFTFSLRFQPIFRLVALYVKHMSLGRWEVLQDLIKNNETDQLREWVRSYTKFGNQLVEARNPRNMEAMTGLSVRLFEAVSSADLEGLLVIGVLVGSGVMLTAAQHGWKEGVEISARTFSRFASLAYRSGAEESLHYGVHQFLVDFDACIRAGRKDESAARVVVLFNTHFAILATADPRPIEYFSSVIRVYCEGYVGGSYDEQLFNAIRQAWADELAFISRSSDSRRLLLTLSTLFQMAHSSSEKGQGWFHNVLPAACLFLCQGNPSHHRWLMGDGVPEVFPGVTTMTLGPNLHFLVPMAPNLQSLSSSDDPGWGRWRHWDFPRPLGNPTLGLIKAASGASKLREFELVALWTNRLTTELHQGFPDRETIRMHGSLDGFGPDGYELGEVLTGTLEDISHLKALTKISLPFVQDPQLGLDFPGCEDCSAVEVRKHAQFELNMSLALIEVVNNIVVEKLPKLKRVCFQSCTDIVSGERPTWAWTGKLRDNVLEAPLRFDGYNTQGILKEEDPNGPVFETWEIDQDWFPQGGERREP</sequence>
<dbReference type="PROSITE" id="PS50088">
    <property type="entry name" value="ANK_REPEAT"/>
    <property type="match status" value="2"/>
</dbReference>
<feature type="domain" description="NACHT" evidence="3">
    <location>
        <begin position="93"/>
        <end position="245"/>
    </location>
</feature>
<comment type="caution">
    <text evidence="4">The sequence shown here is derived from an EMBL/GenBank/DDBJ whole genome shotgun (WGS) entry which is preliminary data.</text>
</comment>
<dbReference type="Proteomes" id="UP001160390">
    <property type="component" value="Unassembled WGS sequence"/>
</dbReference>
<dbReference type="Pfam" id="PF24883">
    <property type="entry name" value="NPHP3_N"/>
    <property type="match status" value="1"/>
</dbReference>
<keyword evidence="1" id="KW-0677">Repeat</keyword>
<evidence type="ECO:0000313" key="4">
    <source>
        <dbReference type="EMBL" id="CAI6089637.1"/>
    </source>
</evidence>
<dbReference type="InterPro" id="IPR056884">
    <property type="entry name" value="NPHP3-like_N"/>
</dbReference>
<dbReference type="AlphaFoldDB" id="A0AA35M3E1"/>